<organism evidence="1">
    <name type="scientific">Physcomitrium patens</name>
    <name type="common">Spreading-leaved earth moss</name>
    <name type="synonym">Physcomitrella patens</name>
    <dbReference type="NCBI Taxonomy" id="3218"/>
    <lineage>
        <taxon>Eukaryota</taxon>
        <taxon>Viridiplantae</taxon>
        <taxon>Streptophyta</taxon>
        <taxon>Embryophyta</taxon>
        <taxon>Bryophyta</taxon>
        <taxon>Bryophytina</taxon>
        <taxon>Bryopsida</taxon>
        <taxon>Funariidae</taxon>
        <taxon>Funariales</taxon>
        <taxon>Funariaceae</taxon>
        <taxon>Physcomitrium</taxon>
    </lineage>
</organism>
<name>A0A2K1KCL8_PHYPA</name>
<accession>A0A2K1KCL8</accession>
<protein>
    <submittedName>
        <fullName evidence="1 2">Uncharacterized protein</fullName>
    </submittedName>
</protein>
<gene>
    <name evidence="1" type="ORF">PHYPA_010709</name>
</gene>
<proteinExistence type="predicted"/>
<reference evidence="1 3" key="2">
    <citation type="journal article" date="2018" name="Plant J.">
        <title>The Physcomitrella patens chromosome-scale assembly reveals moss genome structure and evolution.</title>
        <authorList>
            <person name="Lang D."/>
            <person name="Ullrich K.K."/>
            <person name="Murat F."/>
            <person name="Fuchs J."/>
            <person name="Jenkins J."/>
            <person name="Haas F.B."/>
            <person name="Piednoel M."/>
            <person name="Gundlach H."/>
            <person name="Van Bel M."/>
            <person name="Meyberg R."/>
            <person name="Vives C."/>
            <person name="Morata J."/>
            <person name="Symeonidi A."/>
            <person name="Hiss M."/>
            <person name="Muchero W."/>
            <person name="Kamisugi Y."/>
            <person name="Saleh O."/>
            <person name="Blanc G."/>
            <person name="Decker E.L."/>
            <person name="van Gessel N."/>
            <person name="Grimwood J."/>
            <person name="Hayes R.D."/>
            <person name="Graham S.W."/>
            <person name="Gunter L.E."/>
            <person name="McDaniel S.F."/>
            <person name="Hoernstein S.N.W."/>
            <person name="Larsson A."/>
            <person name="Li F.W."/>
            <person name="Perroud P.F."/>
            <person name="Phillips J."/>
            <person name="Ranjan P."/>
            <person name="Rokshar D.S."/>
            <person name="Rothfels C.J."/>
            <person name="Schneider L."/>
            <person name="Shu S."/>
            <person name="Stevenson D.W."/>
            <person name="Thummler F."/>
            <person name="Tillich M."/>
            <person name="Villarreal Aguilar J.C."/>
            <person name="Widiez T."/>
            <person name="Wong G.K."/>
            <person name="Wymore A."/>
            <person name="Zhang Y."/>
            <person name="Zimmer A.D."/>
            <person name="Quatrano R.S."/>
            <person name="Mayer K.F.X."/>
            <person name="Goodstein D."/>
            <person name="Casacuberta J.M."/>
            <person name="Vandepoele K."/>
            <person name="Reski R."/>
            <person name="Cuming A.C."/>
            <person name="Tuskan G.A."/>
            <person name="Maumus F."/>
            <person name="Salse J."/>
            <person name="Schmutz J."/>
            <person name="Rensing S.A."/>
        </authorList>
    </citation>
    <scope>NUCLEOTIDE SEQUENCE [LARGE SCALE GENOMIC DNA]</scope>
    <source>
        <strain evidence="2 3">cv. Gransden 2004</strain>
    </source>
</reference>
<dbReference type="Proteomes" id="UP000006727">
    <property type="component" value="Chromosome 7"/>
</dbReference>
<evidence type="ECO:0000313" key="3">
    <source>
        <dbReference type="Proteomes" id="UP000006727"/>
    </source>
</evidence>
<keyword evidence="3" id="KW-1185">Reference proteome</keyword>
<reference evidence="1 3" key="1">
    <citation type="journal article" date="2008" name="Science">
        <title>The Physcomitrella genome reveals evolutionary insights into the conquest of land by plants.</title>
        <authorList>
            <person name="Rensing S."/>
            <person name="Lang D."/>
            <person name="Zimmer A."/>
            <person name="Terry A."/>
            <person name="Salamov A."/>
            <person name="Shapiro H."/>
            <person name="Nishiyama T."/>
            <person name="Perroud P.-F."/>
            <person name="Lindquist E."/>
            <person name="Kamisugi Y."/>
            <person name="Tanahashi T."/>
            <person name="Sakakibara K."/>
            <person name="Fujita T."/>
            <person name="Oishi K."/>
            <person name="Shin-I T."/>
            <person name="Kuroki Y."/>
            <person name="Toyoda A."/>
            <person name="Suzuki Y."/>
            <person name="Hashimoto A."/>
            <person name="Yamaguchi K."/>
            <person name="Sugano A."/>
            <person name="Kohara Y."/>
            <person name="Fujiyama A."/>
            <person name="Anterola A."/>
            <person name="Aoki S."/>
            <person name="Ashton N."/>
            <person name="Barbazuk W.B."/>
            <person name="Barker E."/>
            <person name="Bennetzen J."/>
            <person name="Bezanilla M."/>
            <person name="Blankenship R."/>
            <person name="Cho S.H."/>
            <person name="Dutcher S."/>
            <person name="Estelle M."/>
            <person name="Fawcett J.A."/>
            <person name="Gundlach H."/>
            <person name="Hanada K."/>
            <person name="Heyl A."/>
            <person name="Hicks K.A."/>
            <person name="Hugh J."/>
            <person name="Lohr M."/>
            <person name="Mayer K."/>
            <person name="Melkozernov A."/>
            <person name="Murata T."/>
            <person name="Nelson D."/>
            <person name="Pils B."/>
            <person name="Prigge M."/>
            <person name="Reiss B."/>
            <person name="Renner T."/>
            <person name="Rombauts S."/>
            <person name="Rushton P."/>
            <person name="Sanderfoot A."/>
            <person name="Schween G."/>
            <person name="Shiu S.-H."/>
            <person name="Stueber K."/>
            <person name="Theodoulou F.L."/>
            <person name="Tu H."/>
            <person name="Van de Peer Y."/>
            <person name="Verrier P.J."/>
            <person name="Waters E."/>
            <person name="Wood A."/>
            <person name="Yang L."/>
            <person name="Cove D."/>
            <person name="Cuming A."/>
            <person name="Hasebe M."/>
            <person name="Lucas S."/>
            <person name="Mishler D.B."/>
            <person name="Reski R."/>
            <person name="Grigoriev I."/>
            <person name="Quatrano R.S."/>
            <person name="Boore J.L."/>
        </authorList>
    </citation>
    <scope>NUCLEOTIDE SEQUENCE [LARGE SCALE GENOMIC DNA]</scope>
    <source>
        <strain evidence="2 3">cv. Gransden 2004</strain>
    </source>
</reference>
<sequence>MNRQVDATWRTARQPICPPRTRVGILMLAVPVEKIVLVVVSDPPAREKIHRAVSIALVMDETIVPLVSWECSVLSPTLVLRCGVELGFNAYLISYFLKNYV</sequence>
<dbReference type="EnsemblPlants" id="Pp3c7_22620V3.2">
    <property type="protein sequence ID" value="PAC:32925359.CDS.1"/>
    <property type="gene ID" value="Pp3c7_22620"/>
</dbReference>
<evidence type="ECO:0000313" key="2">
    <source>
        <dbReference type="EnsemblPlants" id="PAC:32925358.CDS.1"/>
    </source>
</evidence>
<dbReference type="PaxDb" id="3218-PP1S2_162V6.1"/>
<dbReference type="EnsemblPlants" id="Pp3c7_22620V3.1">
    <property type="protein sequence ID" value="PAC:32925358.CDS.1"/>
    <property type="gene ID" value="Pp3c7_22620"/>
</dbReference>
<dbReference type="AlphaFoldDB" id="A0A2K1KCL8"/>
<dbReference type="Gramene" id="Pp3c7_22620V3.2">
    <property type="protein sequence ID" value="PAC:32925359.CDS.1"/>
    <property type="gene ID" value="Pp3c7_22620"/>
</dbReference>
<dbReference type="EMBL" id="ABEU02000007">
    <property type="protein sequence ID" value="PNR51522.1"/>
    <property type="molecule type" value="Genomic_DNA"/>
</dbReference>
<reference evidence="2" key="3">
    <citation type="submission" date="2020-12" db="UniProtKB">
        <authorList>
            <consortium name="EnsemblPlants"/>
        </authorList>
    </citation>
    <scope>IDENTIFICATION</scope>
</reference>
<dbReference type="InParanoid" id="A0A2K1KCL8"/>
<evidence type="ECO:0000313" key="1">
    <source>
        <dbReference type="EMBL" id="PNR51522.1"/>
    </source>
</evidence>
<dbReference type="Gramene" id="Pp3c7_22620V3.1">
    <property type="protein sequence ID" value="PAC:32925358.CDS.1"/>
    <property type="gene ID" value="Pp3c7_22620"/>
</dbReference>